<feature type="domain" description="EamA" evidence="7">
    <location>
        <begin position="184"/>
        <end position="322"/>
    </location>
</feature>
<dbReference type="PANTHER" id="PTHR31218">
    <property type="entry name" value="WAT1-RELATED PROTEIN"/>
    <property type="match status" value="1"/>
</dbReference>
<gene>
    <name evidence="8" type="ORF">RJ641_011173</name>
</gene>
<name>A0AAN8UXZ0_9MAGN</name>
<dbReference type="InterPro" id="IPR030184">
    <property type="entry name" value="WAT1-related"/>
</dbReference>
<feature type="transmembrane region" description="Helical" evidence="6">
    <location>
        <begin position="279"/>
        <end position="299"/>
    </location>
</feature>
<accession>A0AAN8UXZ0</accession>
<evidence type="ECO:0000259" key="7">
    <source>
        <dbReference type="Pfam" id="PF00892"/>
    </source>
</evidence>
<feature type="transmembrane region" description="Helical" evidence="6">
    <location>
        <begin position="247"/>
        <end position="267"/>
    </location>
</feature>
<evidence type="ECO:0000313" key="8">
    <source>
        <dbReference type="EMBL" id="KAK6922869.1"/>
    </source>
</evidence>
<evidence type="ECO:0000256" key="4">
    <source>
        <dbReference type="ARBA" id="ARBA00022989"/>
    </source>
</evidence>
<feature type="transmembrane region" description="Helical" evidence="6">
    <location>
        <begin position="214"/>
        <end position="235"/>
    </location>
</feature>
<comment type="subcellular location">
    <subcellularLocation>
        <location evidence="1 6">Membrane</location>
        <topology evidence="1 6">Multi-pass membrane protein</topology>
    </subcellularLocation>
</comment>
<feature type="transmembrane region" description="Helical" evidence="6">
    <location>
        <begin position="182"/>
        <end position="202"/>
    </location>
</feature>
<evidence type="ECO:0000256" key="3">
    <source>
        <dbReference type="ARBA" id="ARBA00022692"/>
    </source>
</evidence>
<keyword evidence="3 6" id="KW-0812">Transmembrane</keyword>
<evidence type="ECO:0000256" key="1">
    <source>
        <dbReference type="ARBA" id="ARBA00004141"/>
    </source>
</evidence>
<comment type="similarity">
    <text evidence="2 6">Belongs to the drug/metabolite transporter (DMT) superfamily. Plant drug/metabolite exporter (P-DME) (TC 2.A.7.4) family.</text>
</comment>
<feature type="transmembrane region" description="Helical" evidence="6">
    <location>
        <begin position="98"/>
        <end position="117"/>
    </location>
</feature>
<dbReference type="InterPro" id="IPR000620">
    <property type="entry name" value="EamA_dom"/>
</dbReference>
<reference evidence="8 9" key="1">
    <citation type="submission" date="2023-12" db="EMBL/GenBank/DDBJ databases">
        <title>A high-quality genome assembly for Dillenia turbinata (Dilleniales).</title>
        <authorList>
            <person name="Chanderbali A."/>
        </authorList>
    </citation>
    <scope>NUCLEOTIDE SEQUENCE [LARGE SCALE GENOMIC DNA]</scope>
    <source>
        <strain evidence="8">LSX21</strain>
        <tissue evidence="8">Leaf</tissue>
    </source>
</reference>
<organism evidence="8 9">
    <name type="scientific">Dillenia turbinata</name>
    <dbReference type="NCBI Taxonomy" id="194707"/>
    <lineage>
        <taxon>Eukaryota</taxon>
        <taxon>Viridiplantae</taxon>
        <taxon>Streptophyta</taxon>
        <taxon>Embryophyta</taxon>
        <taxon>Tracheophyta</taxon>
        <taxon>Spermatophyta</taxon>
        <taxon>Magnoliopsida</taxon>
        <taxon>eudicotyledons</taxon>
        <taxon>Gunneridae</taxon>
        <taxon>Pentapetalae</taxon>
        <taxon>Dilleniales</taxon>
        <taxon>Dilleniaceae</taxon>
        <taxon>Dillenia</taxon>
    </lineage>
</organism>
<evidence type="ECO:0000256" key="5">
    <source>
        <dbReference type="ARBA" id="ARBA00023136"/>
    </source>
</evidence>
<sequence>MDAKKPYLAVVLIQCLYSGMFLLSKAAFNGGMNSFVFVFYRQTISCFLLVPLAFTLEWKKRPPLSFTTFCKIFMLSLCGITLSLDICGIALVYTSATLGSATSNCLPAITFFLALLLGMEMVKIRTKSGAAKVTGIVLCLGGAVTLAFYKGPHFNPLFHNHANIGHLHASHQPNPASSTKTWIKGCFLMLLSNIFWAFWLVLQGGVMKVYPSKLLFTSLQCFLSSVQSFAIALAFERDMNQWKLGWNVGLIAIAYCGVVVTGVAYYLQTWVVEQRGPVFLAMSTPLSLIITMFFSSFLLGEITTLGSVLGGILLVGGLYAVLWGKSKEENMVQSSSQKVEAEKQVSDAKVVVVEIKASVDQPQL</sequence>
<dbReference type="SUPFAM" id="SSF103481">
    <property type="entry name" value="Multidrug resistance efflux transporter EmrE"/>
    <property type="match status" value="2"/>
</dbReference>
<dbReference type="GO" id="GO:0016020">
    <property type="term" value="C:membrane"/>
    <property type="evidence" value="ECO:0007669"/>
    <property type="project" value="UniProtKB-SubCell"/>
</dbReference>
<keyword evidence="4 6" id="KW-1133">Transmembrane helix</keyword>
<evidence type="ECO:0000313" key="9">
    <source>
        <dbReference type="Proteomes" id="UP001370490"/>
    </source>
</evidence>
<comment type="caution">
    <text evidence="8">The sequence shown here is derived from an EMBL/GenBank/DDBJ whole genome shotgun (WGS) entry which is preliminary data.</text>
</comment>
<keyword evidence="5 6" id="KW-0472">Membrane</keyword>
<evidence type="ECO:0000256" key="2">
    <source>
        <dbReference type="ARBA" id="ARBA00007635"/>
    </source>
</evidence>
<feature type="transmembrane region" description="Helical" evidence="6">
    <location>
        <begin position="7"/>
        <end position="28"/>
    </location>
</feature>
<feature type="transmembrane region" description="Helical" evidence="6">
    <location>
        <begin position="34"/>
        <end position="56"/>
    </location>
</feature>
<dbReference type="InterPro" id="IPR037185">
    <property type="entry name" value="EmrE-like"/>
</dbReference>
<dbReference type="Pfam" id="PF00892">
    <property type="entry name" value="EamA"/>
    <property type="match status" value="1"/>
</dbReference>
<keyword evidence="9" id="KW-1185">Reference proteome</keyword>
<dbReference type="Proteomes" id="UP001370490">
    <property type="component" value="Unassembled WGS sequence"/>
</dbReference>
<evidence type="ECO:0000256" key="6">
    <source>
        <dbReference type="RuleBase" id="RU363077"/>
    </source>
</evidence>
<dbReference type="GO" id="GO:0022857">
    <property type="term" value="F:transmembrane transporter activity"/>
    <property type="evidence" value="ECO:0007669"/>
    <property type="project" value="InterPro"/>
</dbReference>
<feature type="transmembrane region" description="Helical" evidence="6">
    <location>
        <begin position="129"/>
        <end position="149"/>
    </location>
</feature>
<feature type="transmembrane region" description="Helical" evidence="6">
    <location>
        <begin position="68"/>
        <end position="92"/>
    </location>
</feature>
<proteinExistence type="inferred from homology"/>
<dbReference type="AlphaFoldDB" id="A0AAN8UXZ0"/>
<feature type="transmembrane region" description="Helical" evidence="6">
    <location>
        <begin position="305"/>
        <end position="324"/>
    </location>
</feature>
<dbReference type="EMBL" id="JBAMMX010000018">
    <property type="protein sequence ID" value="KAK6922869.1"/>
    <property type="molecule type" value="Genomic_DNA"/>
</dbReference>
<protein>
    <recommendedName>
        <fullName evidence="6">WAT1-related protein</fullName>
    </recommendedName>
</protein>